<dbReference type="Proteomes" id="UP001186944">
    <property type="component" value="Unassembled WGS sequence"/>
</dbReference>
<feature type="compositionally biased region" description="Low complexity" evidence="1">
    <location>
        <begin position="343"/>
        <end position="360"/>
    </location>
</feature>
<protein>
    <submittedName>
        <fullName evidence="2">Uncharacterized protein</fullName>
    </submittedName>
</protein>
<evidence type="ECO:0000256" key="1">
    <source>
        <dbReference type="SAM" id="MobiDB-lite"/>
    </source>
</evidence>
<dbReference type="AlphaFoldDB" id="A0AA88Y7W0"/>
<evidence type="ECO:0000313" key="3">
    <source>
        <dbReference type="Proteomes" id="UP001186944"/>
    </source>
</evidence>
<feature type="region of interest" description="Disordered" evidence="1">
    <location>
        <begin position="20"/>
        <end position="65"/>
    </location>
</feature>
<sequence length="444" mass="49957">MDEYRALELYLQRAETLSTSLRSESSVAVDDVSSGSDEEYHSAEEQELDLSLPSNKDSDDSFCSDDKDTSFHSTKLSGRKQSAVFRPLVFKLMNKRGRYLANHGDAISSKSVSRSTNTTDSLERPKKRNKSLSDVEIRSTIQKPTSFPQKLVSHQNMGCFIDDKSPEMQMLVSTTSPVLLRRKPTNRGKFRPRLHDDIYSNSVKLRTHDDMNGLREIEQEIKHQEDSYNKKDLAKTWDGMTVNKWKKSYAPLMKSMLHEMNNNNGKCSNGNVAQNLDIGSRTMPNKSLLDTMHKKYCAYQYKNREFLTPEDHNATLPVKFKSSPPPPDRMKSRSWLLQHYTIPSNLNSGSSSSPDSPNDSPRIRHQAKGDNSDSNNASIQDKAPQLLVNKADGTSVKETTVHNGVHAEGSPQTSECNTRETTPTPNEKSATGEKPVTLTKVRVL</sequence>
<feature type="region of interest" description="Disordered" evidence="1">
    <location>
        <begin position="343"/>
        <end position="444"/>
    </location>
</feature>
<gene>
    <name evidence="2" type="ORF">FSP39_009528</name>
</gene>
<name>A0AA88Y7W0_PINIB</name>
<accession>A0AA88Y7W0</accession>
<organism evidence="2 3">
    <name type="scientific">Pinctada imbricata</name>
    <name type="common">Atlantic pearl-oyster</name>
    <name type="synonym">Pinctada martensii</name>
    <dbReference type="NCBI Taxonomy" id="66713"/>
    <lineage>
        <taxon>Eukaryota</taxon>
        <taxon>Metazoa</taxon>
        <taxon>Spiralia</taxon>
        <taxon>Lophotrochozoa</taxon>
        <taxon>Mollusca</taxon>
        <taxon>Bivalvia</taxon>
        <taxon>Autobranchia</taxon>
        <taxon>Pteriomorphia</taxon>
        <taxon>Pterioida</taxon>
        <taxon>Pterioidea</taxon>
        <taxon>Pteriidae</taxon>
        <taxon>Pinctada</taxon>
    </lineage>
</organism>
<feature type="region of interest" description="Disordered" evidence="1">
    <location>
        <begin position="107"/>
        <end position="135"/>
    </location>
</feature>
<feature type="compositionally biased region" description="Basic and acidic residues" evidence="1">
    <location>
        <begin position="56"/>
        <end position="65"/>
    </location>
</feature>
<evidence type="ECO:0000313" key="2">
    <source>
        <dbReference type="EMBL" id="KAK3099779.1"/>
    </source>
</evidence>
<feature type="compositionally biased region" description="Polar residues" evidence="1">
    <location>
        <begin position="108"/>
        <end position="120"/>
    </location>
</feature>
<feature type="compositionally biased region" description="Polar residues" evidence="1">
    <location>
        <begin position="410"/>
        <end position="429"/>
    </location>
</feature>
<feature type="compositionally biased region" description="Low complexity" evidence="1">
    <location>
        <begin position="20"/>
        <end position="35"/>
    </location>
</feature>
<dbReference type="EMBL" id="VSWD01000006">
    <property type="protein sequence ID" value="KAK3099779.1"/>
    <property type="molecule type" value="Genomic_DNA"/>
</dbReference>
<comment type="caution">
    <text evidence="2">The sequence shown here is derived from an EMBL/GenBank/DDBJ whole genome shotgun (WGS) entry which is preliminary data.</text>
</comment>
<proteinExistence type="predicted"/>
<reference evidence="2" key="1">
    <citation type="submission" date="2019-08" db="EMBL/GenBank/DDBJ databases">
        <title>The improved chromosome-level genome for the pearl oyster Pinctada fucata martensii using PacBio sequencing and Hi-C.</title>
        <authorList>
            <person name="Zheng Z."/>
        </authorList>
    </citation>
    <scope>NUCLEOTIDE SEQUENCE</scope>
    <source>
        <strain evidence="2">ZZ-2019</strain>
        <tissue evidence="2">Adductor muscle</tissue>
    </source>
</reference>
<keyword evidence="3" id="KW-1185">Reference proteome</keyword>